<name>A0ABQ5FIS9_9ASTR</name>
<reference evidence="1" key="2">
    <citation type="submission" date="2022-01" db="EMBL/GenBank/DDBJ databases">
        <authorList>
            <person name="Yamashiro T."/>
            <person name="Shiraishi A."/>
            <person name="Satake H."/>
            <person name="Nakayama K."/>
        </authorList>
    </citation>
    <scope>NUCLEOTIDE SEQUENCE</scope>
</reference>
<protein>
    <submittedName>
        <fullName evidence="1">Uncharacterized protein</fullName>
    </submittedName>
</protein>
<sequence>MIVGPAGANPIVIRHGDVEDDGGGVMVMVALLLWLSDGEGRRRVEESEVSGKTEKLSGMSFHIELL</sequence>
<evidence type="ECO:0000313" key="1">
    <source>
        <dbReference type="EMBL" id="GJT63223.1"/>
    </source>
</evidence>
<evidence type="ECO:0000313" key="2">
    <source>
        <dbReference type="Proteomes" id="UP001151760"/>
    </source>
</evidence>
<dbReference type="Proteomes" id="UP001151760">
    <property type="component" value="Unassembled WGS sequence"/>
</dbReference>
<gene>
    <name evidence="1" type="ORF">Tco_1006756</name>
</gene>
<proteinExistence type="predicted"/>
<dbReference type="EMBL" id="BQNB010017442">
    <property type="protein sequence ID" value="GJT63223.1"/>
    <property type="molecule type" value="Genomic_DNA"/>
</dbReference>
<organism evidence="1 2">
    <name type="scientific">Tanacetum coccineum</name>
    <dbReference type="NCBI Taxonomy" id="301880"/>
    <lineage>
        <taxon>Eukaryota</taxon>
        <taxon>Viridiplantae</taxon>
        <taxon>Streptophyta</taxon>
        <taxon>Embryophyta</taxon>
        <taxon>Tracheophyta</taxon>
        <taxon>Spermatophyta</taxon>
        <taxon>Magnoliopsida</taxon>
        <taxon>eudicotyledons</taxon>
        <taxon>Gunneridae</taxon>
        <taxon>Pentapetalae</taxon>
        <taxon>asterids</taxon>
        <taxon>campanulids</taxon>
        <taxon>Asterales</taxon>
        <taxon>Asteraceae</taxon>
        <taxon>Asteroideae</taxon>
        <taxon>Anthemideae</taxon>
        <taxon>Anthemidinae</taxon>
        <taxon>Tanacetum</taxon>
    </lineage>
</organism>
<accession>A0ABQ5FIS9</accession>
<comment type="caution">
    <text evidence="1">The sequence shown here is derived from an EMBL/GenBank/DDBJ whole genome shotgun (WGS) entry which is preliminary data.</text>
</comment>
<keyword evidence="2" id="KW-1185">Reference proteome</keyword>
<reference evidence="1" key="1">
    <citation type="journal article" date="2022" name="Int. J. Mol. Sci.">
        <title>Draft Genome of Tanacetum Coccineum: Genomic Comparison of Closely Related Tanacetum-Family Plants.</title>
        <authorList>
            <person name="Yamashiro T."/>
            <person name="Shiraishi A."/>
            <person name="Nakayama K."/>
            <person name="Satake H."/>
        </authorList>
    </citation>
    <scope>NUCLEOTIDE SEQUENCE</scope>
</reference>